<evidence type="ECO:0000313" key="2">
    <source>
        <dbReference type="EMBL" id="ATF81999.1"/>
    </source>
</evidence>
<evidence type="ECO:0000256" key="1">
    <source>
        <dbReference type="SAM" id="MobiDB-lite"/>
    </source>
</evidence>
<feature type="compositionally biased region" description="Gly residues" evidence="1">
    <location>
        <begin position="201"/>
        <end position="213"/>
    </location>
</feature>
<keyword evidence="3" id="KW-1185">Reference proteome</keyword>
<keyword evidence="2" id="KW-0418">Kinase</keyword>
<reference evidence="3" key="1">
    <citation type="submission" date="2017-09" db="EMBL/GenBank/DDBJ databases">
        <title>FDA dAtabase for Regulatory Grade micrObial Sequences (FDA-ARGOS): Supporting development and validation of Infectious Disease Dx tests.</title>
        <authorList>
            <person name="Minogue T."/>
            <person name="Wolcott M."/>
            <person name="Wasieloski L."/>
            <person name="Aguilar W."/>
            <person name="Moore D."/>
            <person name="Tallon L.J."/>
            <person name="Sadzewicz L."/>
            <person name="Ott S."/>
            <person name="Zhao X."/>
            <person name="Nagaraj S."/>
            <person name="Vavikolanu K."/>
            <person name="Aluvathingal J."/>
            <person name="Nadendla S."/>
            <person name="Sichtig H."/>
        </authorList>
    </citation>
    <scope>NUCLEOTIDE SEQUENCE [LARGE SCALE GENOMIC DNA]</scope>
    <source>
        <strain evidence="3">FDAARGOS_388</strain>
    </source>
</reference>
<dbReference type="Gene3D" id="3.40.50.300">
    <property type="entry name" value="P-loop containing nucleotide triphosphate hydrolases"/>
    <property type="match status" value="1"/>
</dbReference>
<dbReference type="Pfam" id="PF01202">
    <property type="entry name" value="SKI"/>
    <property type="match status" value="1"/>
</dbReference>
<keyword evidence="2" id="KW-0808">Transferase</keyword>
<dbReference type="SUPFAM" id="SSF52540">
    <property type="entry name" value="P-loop containing nucleoside triphosphate hydrolases"/>
    <property type="match status" value="1"/>
</dbReference>
<evidence type="ECO:0000313" key="3">
    <source>
        <dbReference type="Proteomes" id="UP000218103"/>
    </source>
</evidence>
<name>A0ABN5D3B1_BURCE</name>
<protein>
    <submittedName>
        <fullName evidence="2">Shikimate kinase</fullName>
    </submittedName>
</protein>
<feature type="region of interest" description="Disordered" evidence="1">
    <location>
        <begin position="192"/>
        <end position="222"/>
    </location>
</feature>
<dbReference type="EMBL" id="CP023521">
    <property type="protein sequence ID" value="ATF81999.1"/>
    <property type="molecule type" value="Genomic_DNA"/>
</dbReference>
<dbReference type="GO" id="GO:0016301">
    <property type="term" value="F:kinase activity"/>
    <property type="evidence" value="ECO:0007669"/>
    <property type="project" value="UniProtKB-KW"/>
</dbReference>
<dbReference type="Proteomes" id="UP000218103">
    <property type="component" value="Chromosome 2"/>
</dbReference>
<gene>
    <name evidence="2" type="ORF">CO711_32430</name>
</gene>
<dbReference type="InterPro" id="IPR027417">
    <property type="entry name" value="P-loop_NTPase"/>
</dbReference>
<dbReference type="InterPro" id="IPR031322">
    <property type="entry name" value="Shikimate/glucono_kinase"/>
</dbReference>
<organism evidence="2 3">
    <name type="scientific">Burkholderia cepacia</name>
    <name type="common">Pseudomonas cepacia</name>
    <dbReference type="NCBI Taxonomy" id="292"/>
    <lineage>
        <taxon>Bacteria</taxon>
        <taxon>Pseudomonadati</taxon>
        <taxon>Pseudomonadota</taxon>
        <taxon>Betaproteobacteria</taxon>
        <taxon>Burkholderiales</taxon>
        <taxon>Burkholderiaceae</taxon>
        <taxon>Burkholderia</taxon>
        <taxon>Burkholderia cepacia complex</taxon>
    </lineage>
</organism>
<accession>A0ABN5D3B1</accession>
<proteinExistence type="predicted"/>
<sequence>MRRGACGRGKVSLLVHLIGPGGAGKTTVGAIVAERLNWRFVDVDRCFLAEHGNIADFIRERGYAEYASHNVRLYEQLKRDLSAPAICAVSSGFMLYPDDVAPAYPALRRDIEEDGLTALLLPSFDLERCAKTVVARQMSRPYLNANEADEMRKIRDRFPAFMRLNCRRFSSDGTPDRVAGDIERFIVASMPSSEHDPCPVAGGGPTHPGGTRGAGNREHDIQ</sequence>